<dbReference type="GO" id="GO:0016787">
    <property type="term" value="F:hydrolase activity"/>
    <property type="evidence" value="ECO:0007669"/>
    <property type="project" value="UniProtKB-KW"/>
</dbReference>
<dbReference type="InterPro" id="IPR027417">
    <property type="entry name" value="P-loop_NTPase"/>
</dbReference>
<evidence type="ECO:0000256" key="14">
    <source>
        <dbReference type="ARBA" id="ARBA00023172"/>
    </source>
</evidence>
<dbReference type="SMART" id="SM00487">
    <property type="entry name" value="DEXDc"/>
    <property type="match status" value="1"/>
</dbReference>
<dbReference type="CDD" id="cd18794">
    <property type="entry name" value="SF2_C_RecQ"/>
    <property type="match status" value="1"/>
</dbReference>
<dbReference type="Pfam" id="PF14493">
    <property type="entry name" value="HTH_40"/>
    <property type="match status" value="1"/>
</dbReference>
<evidence type="ECO:0000256" key="6">
    <source>
        <dbReference type="ARBA" id="ARBA00022763"/>
    </source>
</evidence>
<dbReference type="GO" id="GO:0006310">
    <property type="term" value="P:DNA recombination"/>
    <property type="evidence" value="ECO:0007669"/>
    <property type="project" value="UniProtKB-UniRule"/>
</dbReference>
<keyword evidence="10" id="KW-0067">ATP-binding</keyword>
<evidence type="ECO:0000256" key="18">
    <source>
        <dbReference type="NCBIfam" id="TIGR01389"/>
    </source>
</evidence>
<dbReference type="SUPFAM" id="SSF52540">
    <property type="entry name" value="P-loop containing nucleoside triphosphate hydrolases"/>
    <property type="match status" value="1"/>
</dbReference>
<dbReference type="SMART" id="SM00956">
    <property type="entry name" value="RQC"/>
    <property type="match status" value="1"/>
</dbReference>
<sequence length="728" mass="82985">MAAMEKAKQVLKQYYGYDHFRRGQEAIISRIMDGKDTLGMMPTGGGKSVCYQVPAMLLSGVTLVISPLISLMKDQVDTLSGMGIPATYVNSSLDPTEINERLAAASKGAYKLIYLAPERLEFPPFLHLLENINVSLIAVDEAHCISQWGHDFRPSYRLIEKLISQFKPKPVTLALTATATPQVKKDICQLLMIPEENTVATGFARENLHFQVVKGQDRDAFVLDYILKNKNQSGIIYTATRKEAERIYHFLVKNGIRAGKYHAGMKETERDSFQDRFLYDDVSVMVATSAFGMGIDKSNVRFVIHYHMPKNMEAYYQEAGRAGRDGEESDCILLFAPQDIHTQTFLIEQSANEDRKPGEYAKLRKMIDYCHTEGCFQQFILHYFGEKEAQPCGKCGNCLDTRAKTDVTKEAQMVFSCVKRMQERFGKTMIAKVLAGSNDQKIRQFGFDKLSTFGIMKDKTQKEVAELIDFLTADGFLRAKDGTYPVLMLTKKAVEVLLSKKQVFRKESVRAQQIATDNLLFEKLRTLRKEIADREKIPPYIVFSDQSLREMSARMPVTREAFLQVKGVGERKAEQYAELFMHVIRTYMEEEGIQAQAQPKALSHTKKAREDGKEKSHHVTYRLLQEGKTIREIAEIRGMSERTIETHVIKCSDEGFPVEWSRFIPERYRDQIADAISRAGSGRLTPIKELLPDEVSYFMIRAFLQERKHHPDQGKTVSYISGGDWHHD</sequence>
<keyword evidence="8" id="KW-0347">Helicase</keyword>
<keyword evidence="15" id="KW-0234">DNA repair</keyword>
<dbReference type="Pfam" id="PF09382">
    <property type="entry name" value="RQC"/>
    <property type="match status" value="1"/>
</dbReference>
<evidence type="ECO:0000256" key="16">
    <source>
        <dbReference type="ARBA" id="ARBA00023235"/>
    </source>
</evidence>
<dbReference type="GO" id="GO:0009432">
    <property type="term" value="P:SOS response"/>
    <property type="evidence" value="ECO:0007669"/>
    <property type="project" value="UniProtKB-UniRule"/>
</dbReference>
<evidence type="ECO:0000256" key="13">
    <source>
        <dbReference type="ARBA" id="ARBA00023163"/>
    </source>
</evidence>
<evidence type="ECO:0000256" key="8">
    <source>
        <dbReference type="ARBA" id="ARBA00022806"/>
    </source>
</evidence>
<evidence type="ECO:0000256" key="11">
    <source>
        <dbReference type="ARBA" id="ARBA00023015"/>
    </source>
</evidence>
<dbReference type="Pfam" id="PF16124">
    <property type="entry name" value="RecQ_Zn_bind"/>
    <property type="match status" value="1"/>
</dbReference>
<dbReference type="SUPFAM" id="SSF46894">
    <property type="entry name" value="C-terminal effector domain of the bipartite response regulators"/>
    <property type="match status" value="1"/>
</dbReference>
<dbReference type="GO" id="GO:0006355">
    <property type="term" value="P:regulation of DNA-templated transcription"/>
    <property type="evidence" value="ECO:0007669"/>
    <property type="project" value="InterPro"/>
</dbReference>
<keyword evidence="9" id="KW-0862">Zinc</keyword>
<gene>
    <name evidence="22" type="ORF">B4098_1266</name>
</gene>
<dbReference type="InterPro" id="IPR044876">
    <property type="entry name" value="HRDC_dom_sf"/>
</dbReference>
<feature type="domain" description="Helicase ATP-binding" evidence="20">
    <location>
        <begin position="28"/>
        <end position="197"/>
    </location>
</feature>
<comment type="cofactor">
    <cofactor evidence="2">
        <name>Zn(2+)</name>
        <dbReference type="ChEBI" id="CHEBI:29105"/>
    </cofactor>
</comment>
<comment type="cofactor">
    <cofactor evidence="1">
        <name>Mg(2+)</name>
        <dbReference type="ChEBI" id="CHEBI:18420"/>
    </cofactor>
</comment>
<dbReference type="Gene3D" id="1.10.150.80">
    <property type="entry name" value="HRDC domain"/>
    <property type="match status" value="1"/>
</dbReference>
<evidence type="ECO:0000259" key="21">
    <source>
        <dbReference type="PROSITE" id="PS51194"/>
    </source>
</evidence>
<dbReference type="GO" id="GO:0006260">
    <property type="term" value="P:DNA replication"/>
    <property type="evidence" value="ECO:0007669"/>
    <property type="project" value="InterPro"/>
</dbReference>
<dbReference type="GO" id="GO:0043590">
    <property type="term" value="C:bacterial nucleoid"/>
    <property type="evidence" value="ECO:0007669"/>
    <property type="project" value="TreeGrafter"/>
</dbReference>
<keyword evidence="4" id="KW-0479">Metal-binding</keyword>
<accession>A0A150KBX3</accession>
<dbReference type="InterPro" id="IPR016032">
    <property type="entry name" value="Sig_transdc_resp-reg_C-effctor"/>
</dbReference>
<dbReference type="GO" id="GO:0006281">
    <property type="term" value="P:DNA repair"/>
    <property type="evidence" value="ECO:0007669"/>
    <property type="project" value="UniProtKB-KW"/>
</dbReference>
<dbReference type="GO" id="GO:0005737">
    <property type="term" value="C:cytoplasm"/>
    <property type="evidence" value="ECO:0007669"/>
    <property type="project" value="TreeGrafter"/>
</dbReference>
<keyword evidence="13" id="KW-0804">Transcription</keyword>
<dbReference type="InterPro" id="IPR014001">
    <property type="entry name" value="Helicase_ATP-bd"/>
</dbReference>
<dbReference type="PROSITE" id="PS50967">
    <property type="entry name" value="HRDC"/>
    <property type="match status" value="1"/>
</dbReference>
<dbReference type="Gene3D" id="1.10.10.10">
    <property type="entry name" value="Winged helix-like DNA-binding domain superfamily/Winged helix DNA-binding domain"/>
    <property type="match status" value="1"/>
</dbReference>
<evidence type="ECO:0000313" key="23">
    <source>
        <dbReference type="Proteomes" id="UP000075288"/>
    </source>
</evidence>
<dbReference type="AlphaFoldDB" id="A0A150KBX3"/>
<organism evidence="22 23">
    <name type="scientific">Heyndrickxia coagulans</name>
    <name type="common">Weizmannia coagulans</name>
    <dbReference type="NCBI Taxonomy" id="1398"/>
    <lineage>
        <taxon>Bacteria</taxon>
        <taxon>Bacillati</taxon>
        <taxon>Bacillota</taxon>
        <taxon>Bacilli</taxon>
        <taxon>Bacillales</taxon>
        <taxon>Bacillaceae</taxon>
        <taxon>Heyndrickxia</taxon>
    </lineage>
</organism>
<dbReference type="InterPro" id="IPR011545">
    <property type="entry name" value="DEAD/DEAH_box_helicase_dom"/>
</dbReference>
<dbReference type="InterPro" id="IPR006293">
    <property type="entry name" value="DNA_helicase_ATP-dep_RecQ_bac"/>
</dbReference>
<dbReference type="Pfam" id="PF00271">
    <property type="entry name" value="Helicase_C"/>
    <property type="match status" value="1"/>
</dbReference>
<dbReference type="FunFam" id="3.40.50.300:FF:000296">
    <property type="entry name" value="ATP-dependent DNA helicase RecQ"/>
    <property type="match status" value="1"/>
</dbReference>
<dbReference type="SMART" id="SM00490">
    <property type="entry name" value="HELICc"/>
    <property type="match status" value="1"/>
</dbReference>
<evidence type="ECO:0000259" key="20">
    <source>
        <dbReference type="PROSITE" id="PS51192"/>
    </source>
</evidence>
<dbReference type="FunFam" id="1.10.150.80:FF:000002">
    <property type="entry name" value="ATP-dependent DNA helicase RecQ"/>
    <property type="match status" value="1"/>
</dbReference>
<dbReference type="PATRIC" id="fig|1398.26.peg.2519"/>
<keyword evidence="11" id="KW-0805">Transcription regulation</keyword>
<dbReference type="GO" id="GO:0046872">
    <property type="term" value="F:metal ion binding"/>
    <property type="evidence" value="ECO:0007669"/>
    <property type="project" value="UniProtKB-KW"/>
</dbReference>
<keyword evidence="6" id="KW-0227">DNA damage</keyword>
<reference evidence="22 23" key="1">
    <citation type="submission" date="2016-01" db="EMBL/GenBank/DDBJ databases">
        <title>Genome Sequences of Twelve Sporeforming Bacillus Species Isolated from Foods.</title>
        <authorList>
            <person name="Berendsen E.M."/>
            <person name="Wells-Bennik M.H."/>
            <person name="Krawcyk A.O."/>
            <person name="De Jong A."/>
            <person name="Holsappel S."/>
            <person name="Eijlander R.T."/>
            <person name="Kuipers O.P."/>
        </authorList>
    </citation>
    <scope>NUCLEOTIDE SEQUENCE [LARGE SCALE GENOMIC DNA]</scope>
    <source>
        <strain evidence="22 23">B4098</strain>
    </source>
</reference>
<evidence type="ECO:0000256" key="4">
    <source>
        <dbReference type="ARBA" id="ARBA00022723"/>
    </source>
</evidence>
<evidence type="ECO:0000256" key="9">
    <source>
        <dbReference type="ARBA" id="ARBA00022833"/>
    </source>
</evidence>
<dbReference type="InterPro" id="IPR036390">
    <property type="entry name" value="WH_DNA-bd_sf"/>
</dbReference>
<dbReference type="PROSITE" id="PS51194">
    <property type="entry name" value="HELICASE_CTER"/>
    <property type="match status" value="1"/>
</dbReference>
<keyword evidence="16" id="KW-0413">Isomerase</keyword>
<dbReference type="GO" id="GO:0043138">
    <property type="term" value="F:3'-5' DNA helicase activity"/>
    <property type="evidence" value="ECO:0007669"/>
    <property type="project" value="UniProtKB-EC"/>
</dbReference>
<dbReference type="PANTHER" id="PTHR13710">
    <property type="entry name" value="DNA HELICASE RECQ FAMILY MEMBER"/>
    <property type="match status" value="1"/>
</dbReference>
<keyword evidence="14" id="KW-0233">DNA recombination</keyword>
<dbReference type="SUPFAM" id="SSF46785">
    <property type="entry name" value="Winged helix' DNA-binding domain"/>
    <property type="match status" value="1"/>
</dbReference>
<dbReference type="Proteomes" id="UP000075288">
    <property type="component" value="Unassembled WGS sequence"/>
</dbReference>
<dbReference type="InterPro" id="IPR010997">
    <property type="entry name" value="HRDC-like_sf"/>
</dbReference>
<dbReference type="PANTHER" id="PTHR13710:SF105">
    <property type="entry name" value="ATP-DEPENDENT DNA HELICASE Q1"/>
    <property type="match status" value="1"/>
</dbReference>
<dbReference type="InterPro" id="IPR029491">
    <property type="entry name" value="Helicase_HTH"/>
</dbReference>
<dbReference type="InterPro" id="IPR032284">
    <property type="entry name" value="RecQ_Zn-bd"/>
</dbReference>
<dbReference type="InterPro" id="IPR036388">
    <property type="entry name" value="WH-like_DNA-bd_sf"/>
</dbReference>
<dbReference type="RefSeq" id="WP_061566032.1">
    <property type="nucleotide sequence ID" value="NZ_LQYG01000002.1"/>
</dbReference>
<evidence type="ECO:0000256" key="3">
    <source>
        <dbReference type="ARBA" id="ARBA00005446"/>
    </source>
</evidence>
<dbReference type="InterPro" id="IPR004589">
    <property type="entry name" value="DNA_helicase_ATP-dep_RecQ"/>
</dbReference>
<keyword evidence="5" id="KW-0547">Nucleotide-binding</keyword>
<proteinExistence type="inferred from homology"/>
<dbReference type="GO" id="GO:0003677">
    <property type="term" value="F:DNA binding"/>
    <property type="evidence" value="ECO:0007669"/>
    <property type="project" value="UniProtKB-KW"/>
</dbReference>
<dbReference type="EC" id="5.6.2.4" evidence="18"/>
<evidence type="ECO:0000259" key="19">
    <source>
        <dbReference type="PROSITE" id="PS50967"/>
    </source>
</evidence>
<comment type="catalytic activity">
    <reaction evidence="17">
        <text>Couples ATP hydrolysis with the unwinding of duplex DNA by translocating in the 3'-5' direction.</text>
        <dbReference type="EC" id="5.6.2.4"/>
    </reaction>
</comment>
<evidence type="ECO:0000256" key="5">
    <source>
        <dbReference type="ARBA" id="ARBA00022741"/>
    </source>
</evidence>
<comment type="caution">
    <text evidence="22">The sequence shown here is derived from an EMBL/GenBank/DDBJ whole genome shotgun (WGS) entry which is preliminary data.</text>
</comment>
<dbReference type="GO" id="GO:0009378">
    <property type="term" value="F:four-way junction helicase activity"/>
    <property type="evidence" value="ECO:0007669"/>
    <property type="project" value="TreeGrafter"/>
</dbReference>
<dbReference type="NCBIfam" id="TIGR00614">
    <property type="entry name" value="recQ_fam"/>
    <property type="match status" value="1"/>
</dbReference>
<protein>
    <recommendedName>
        <fullName evidence="18">DNA helicase RecQ</fullName>
        <ecNumber evidence="18">5.6.2.4</ecNumber>
    </recommendedName>
</protein>
<dbReference type="InterPro" id="IPR002121">
    <property type="entry name" value="HRDC_dom"/>
</dbReference>
<dbReference type="GO" id="GO:0005524">
    <property type="term" value="F:ATP binding"/>
    <property type="evidence" value="ECO:0007669"/>
    <property type="project" value="UniProtKB-KW"/>
</dbReference>
<keyword evidence="7" id="KW-0378">Hydrolase</keyword>
<dbReference type="SMART" id="SM00341">
    <property type="entry name" value="HRDC"/>
    <property type="match status" value="1"/>
</dbReference>
<dbReference type="CDD" id="cd17920">
    <property type="entry name" value="DEXHc_RecQ"/>
    <property type="match status" value="1"/>
</dbReference>
<evidence type="ECO:0000256" key="15">
    <source>
        <dbReference type="ARBA" id="ARBA00023204"/>
    </source>
</evidence>
<dbReference type="Pfam" id="PF00570">
    <property type="entry name" value="HRDC"/>
    <property type="match status" value="1"/>
</dbReference>
<evidence type="ECO:0000313" key="22">
    <source>
        <dbReference type="EMBL" id="KYC67062.1"/>
    </source>
</evidence>
<evidence type="ECO:0000256" key="7">
    <source>
        <dbReference type="ARBA" id="ARBA00022801"/>
    </source>
</evidence>
<evidence type="ECO:0000256" key="1">
    <source>
        <dbReference type="ARBA" id="ARBA00001946"/>
    </source>
</evidence>
<dbReference type="NCBIfam" id="TIGR01389">
    <property type="entry name" value="recQ"/>
    <property type="match status" value="1"/>
</dbReference>
<dbReference type="Gene3D" id="3.40.50.300">
    <property type="entry name" value="P-loop containing nucleotide triphosphate hydrolases"/>
    <property type="match status" value="2"/>
</dbReference>
<name>A0A150KBX3_HEYCO</name>
<keyword evidence="12" id="KW-0238">DNA-binding</keyword>
<dbReference type="SUPFAM" id="SSF47819">
    <property type="entry name" value="HRDC-like"/>
    <property type="match status" value="1"/>
</dbReference>
<evidence type="ECO:0000256" key="2">
    <source>
        <dbReference type="ARBA" id="ARBA00001947"/>
    </source>
</evidence>
<evidence type="ECO:0000256" key="17">
    <source>
        <dbReference type="ARBA" id="ARBA00034617"/>
    </source>
</evidence>
<dbReference type="PROSITE" id="PS51192">
    <property type="entry name" value="HELICASE_ATP_BIND_1"/>
    <property type="match status" value="1"/>
</dbReference>
<evidence type="ECO:0000256" key="10">
    <source>
        <dbReference type="ARBA" id="ARBA00022840"/>
    </source>
</evidence>
<evidence type="ECO:0000256" key="12">
    <source>
        <dbReference type="ARBA" id="ARBA00023125"/>
    </source>
</evidence>
<dbReference type="Pfam" id="PF00270">
    <property type="entry name" value="DEAD"/>
    <property type="match status" value="1"/>
</dbReference>
<dbReference type="EMBL" id="LQYG01000002">
    <property type="protein sequence ID" value="KYC67062.1"/>
    <property type="molecule type" value="Genomic_DNA"/>
</dbReference>
<comment type="similarity">
    <text evidence="3">Belongs to the helicase family. RecQ subfamily.</text>
</comment>
<dbReference type="InterPro" id="IPR001650">
    <property type="entry name" value="Helicase_C-like"/>
</dbReference>
<dbReference type="InterPro" id="IPR018982">
    <property type="entry name" value="RQC_domain"/>
</dbReference>
<dbReference type="GO" id="GO:0030894">
    <property type="term" value="C:replisome"/>
    <property type="evidence" value="ECO:0007669"/>
    <property type="project" value="TreeGrafter"/>
</dbReference>
<feature type="domain" description="Helicase C-terminal" evidence="21">
    <location>
        <begin position="221"/>
        <end position="367"/>
    </location>
</feature>
<feature type="domain" description="HRDC" evidence="19">
    <location>
        <begin position="514"/>
        <end position="594"/>
    </location>
</feature>
<dbReference type="FunFam" id="3.40.50.300:FF:001456">
    <property type="entry name" value="ATP-dependent DNA helicase"/>
    <property type="match status" value="1"/>
</dbReference>